<keyword evidence="2" id="KW-0378">Hydrolase</keyword>
<evidence type="ECO:0000313" key="5">
    <source>
        <dbReference type="EMBL" id="KOF75690.1"/>
    </source>
</evidence>
<dbReference type="Gene3D" id="3.40.50.1820">
    <property type="entry name" value="alpha/beta hydrolase"/>
    <property type="match status" value="1"/>
</dbReference>
<dbReference type="Pfam" id="PF07859">
    <property type="entry name" value="Abhydrolase_3"/>
    <property type="match status" value="1"/>
</dbReference>
<feature type="domain" description="Alpha/beta hydrolase fold-3" evidence="4">
    <location>
        <begin position="4"/>
        <end position="135"/>
    </location>
</feature>
<dbReference type="OrthoDB" id="408631at2759"/>
<dbReference type="PANTHER" id="PTHR48081">
    <property type="entry name" value="AB HYDROLASE SUPERFAMILY PROTEIN C4A8.06C"/>
    <property type="match status" value="1"/>
</dbReference>
<name>A0A0L8GGM7_OCTBM</name>
<dbReference type="PANTHER" id="PTHR48081:SF8">
    <property type="entry name" value="ALPHA_BETA HYDROLASE FOLD-3 DOMAIN-CONTAINING PROTEIN-RELATED"/>
    <property type="match status" value="1"/>
</dbReference>
<accession>A0A0L8GGM7</accession>
<proteinExistence type="inferred from homology"/>
<dbReference type="GO" id="GO:0016787">
    <property type="term" value="F:hydrolase activity"/>
    <property type="evidence" value="ECO:0007669"/>
    <property type="project" value="UniProtKB-KW"/>
</dbReference>
<dbReference type="STRING" id="37653.A0A0L8GGM7"/>
<evidence type="ECO:0000256" key="2">
    <source>
        <dbReference type="ARBA" id="ARBA00022801"/>
    </source>
</evidence>
<protein>
    <recommendedName>
        <fullName evidence="4">Alpha/beta hydrolase fold-3 domain-containing protein</fullName>
    </recommendedName>
</protein>
<dbReference type="AlphaFoldDB" id="A0A0L8GGM7"/>
<dbReference type="InterPro" id="IPR029058">
    <property type="entry name" value="AB_hydrolase_fold"/>
</dbReference>
<dbReference type="InterPro" id="IPR033140">
    <property type="entry name" value="Lipase_GDXG_put_SER_AS"/>
</dbReference>
<sequence>MQRSIVGVAGDSAGGNIAAAVCHEVPGIAFQVLIYPLIDLTCKNESHKTYANGPVISQKDMKFFLDNFLNKDEEKMNARGSPIYRKSFQDIPPAMFIVAEIDPLKDDSHEYGKKIRENGIKSKSLLIRGVVHGFFTLPGIFEKSCQKAYEEVVTFIKSQL</sequence>
<dbReference type="EMBL" id="KQ422020">
    <property type="protein sequence ID" value="KOF75690.1"/>
    <property type="molecule type" value="Genomic_DNA"/>
</dbReference>
<reference evidence="5" key="1">
    <citation type="submission" date="2015-07" db="EMBL/GenBank/DDBJ databases">
        <title>MeaNS - Measles Nucleotide Surveillance Program.</title>
        <authorList>
            <person name="Tran T."/>
            <person name="Druce J."/>
        </authorList>
    </citation>
    <scope>NUCLEOTIDE SEQUENCE</scope>
    <source>
        <strain evidence="5">UCB-OBI-ISO-001</strain>
        <tissue evidence="5">Gonad</tissue>
    </source>
</reference>
<evidence type="ECO:0000256" key="3">
    <source>
        <dbReference type="PROSITE-ProRule" id="PRU10038"/>
    </source>
</evidence>
<evidence type="ECO:0000256" key="1">
    <source>
        <dbReference type="ARBA" id="ARBA00010515"/>
    </source>
</evidence>
<dbReference type="InterPro" id="IPR013094">
    <property type="entry name" value="AB_hydrolase_3"/>
</dbReference>
<comment type="similarity">
    <text evidence="1">Belongs to the 'GDXG' lipolytic enzyme family.</text>
</comment>
<dbReference type="PROSITE" id="PS01174">
    <property type="entry name" value="LIPASE_GDXG_SER"/>
    <property type="match status" value="1"/>
</dbReference>
<organism evidence="5">
    <name type="scientific">Octopus bimaculoides</name>
    <name type="common">California two-spotted octopus</name>
    <dbReference type="NCBI Taxonomy" id="37653"/>
    <lineage>
        <taxon>Eukaryota</taxon>
        <taxon>Metazoa</taxon>
        <taxon>Spiralia</taxon>
        <taxon>Lophotrochozoa</taxon>
        <taxon>Mollusca</taxon>
        <taxon>Cephalopoda</taxon>
        <taxon>Coleoidea</taxon>
        <taxon>Octopodiformes</taxon>
        <taxon>Octopoda</taxon>
        <taxon>Incirrata</taxon>
        <taxon>Octopodidae</taxon>
        <taxon>Octopus</taxon>
    </lineage>
</organism>
<gene>
    <name evidence="5" type="ORF">OCBIM_22034365mg</name>
</gene>
<dbReference type="InterPro" id="IPR050300">
    <property type="entry name" value="GDXG_lipolytic_enzyme"/>
</dbReference>
<evidence type="ECO:0000259" key="4">
    <source>
        <dbReference type="Pfam" id="PF07859"/>
    </source>
</evidence>
<dbReference type="SUPFAM" id="SSF53474">
    <property type="entry name" value="alpha/beta-Hydrolases"/>
    <property type="match status" value="1"/>
</dbReference>
<feature type="active site" evidence="3">
    <location>
        <position position="12"/>
    </location>
</feature>